<feature type="domain" description="EGF-like" evidence="2">
    <location>
        <begin position="458"/>
        <end position="495"/>
    </location>
</feature>
<dbReference type="SMART" id="SM00181">
    <property type="entry name" value="EGF"/>
    <property type="match status" value="9"/>
</dbReference>
<feature type="disulfide bond" evidence="1">
    <location>
        <begin position="485"/>
        <end position="494"/>
    </location>
</feature>
<feature type="disulfide bond" evidence="1">
    <location>
        <begin position="390"/>
        <end position="407"/>
    </location>
</feature>
<dbReference type="Proteomes" id="UP000676336">
    <property type="component" value="Unassembled WGS sequence"/>
</dbReference>
<dbReference type="AlphaFoldDB" id="A0A8S3AJW8"/>
<evidence type="ECO:0000313" key="4">
    <source>
        <dbReference type="Proteomes" id="UP000676336"/>
    </source>
</evidence>
<proteinExistence type="predicted"/>
<protein>
    <recommendedName>
        <fullName evidence="2">EGF-like domain-containing protein</fullName>
    </recommendedName>
</protein>
<name>A0A8S3AJW8_9BILA</name>
<keyword evidence="1" id="KW-0245">EGF-like domain</keyword>
<evidence type="ECO:0000259" key="2">
    <source>
        <dbReference type="PROSITE" id="PS50026"/>
    </source>
</evidence>
<feature type="disulfide bond" evidence="1">
    <location>
        <begin position="409"/>
        <end position="418"/>
    </location>
</feature>
<feature type="non-terminal residue" evidence="3">
    <location>
        <position position="1"/>
    </location>
</feature>
<keyword evidence="1" id="KW-1015">Disulfide bond</keyword>
<comment type="caution">
    <text evidence="1">Lacks conserved residue(s) required for the propagation of feature annotation.</text>
</comment>
<feature type="domain" description="EGF-like" evidence="2">
    <location>
        <begin position="270"/>
        <end position="306"/>
    </location>
</feature>
<feature type="domain" description="EGF-like" evidence="2">
    <location>
        <begin position="346"/>
        <end position="378"/>
    </location>
</feature>
<dbReference type="PROSITE" id="PS50026">
    <property type="entry name" value="EGF_3"/>
    <property type="match status" value="5"/>
</dbReference>
<dbReference type="SUPFAM" id="SSF57196">
    <property type="entry name" value="EGF/Laminin"/>
    <property type="match status" value="2"/>
</dbReference>
<evidence type="ECO:0000313" key="3">
    <source>
        <dbReference type="EMBL" id="CAF4737414.1"/>
    </source>
</evidence>
<feature type="disulfide bond" evidence="1">
    <location>
        <begin position="296"/>
        <end position="305"/>
    </location>
</feature>
<dbReference type="PROSITE" id="PS01186">
    <property type="entry name" value="EGF_2"/>
    <property type="match status" value="4"/>
</dbReference>
<comment type="caution">
    <text evidence="3">The sequence shown here is derived from an EMBL/GenBank/DDBJ whole genome shotgun (WGS) entry which is preliminary data.</text>
</comment>
<dbReference type="PANTHER" id="PTHR24033:SF151">
    <property type="entry name" value="NOTCH 2"/>
    <property type="match status" value="1"/>
</dbReference>
<dbReference type="Gene3D" id="2.10.25.10">
    <property type="entry name" value="Laminin"/>
    <property type="match status" value="5"/>
</dbReference>
<sequence>MFIDHIRLVIFITILYFDSYKCSIDDVSYALTYGQESLSHYPFETHEIVRRSVSNTKCGKDLICLNGGKCKDHQCHCLEHFMGHDCSIIRCGHGWCSQTGGKCKHKKHCQCLPRAGGPDCGGVKCNRGTSLSLICYNGATCNNETDTCNCRSGYQDGGAGCLTKVCPNGDLCYTNNGVCTDTGCKCRSQLINGSDCSRKTCGKSGLVCNNGGTCVDDKHCQCLYGWSGVTCDGRKCPGFTDLICYSATCPAIGSAPVCQCPGHAKGKDCSGITCGNKGLACYNGGTCNETSSTCSCLVGYGGSDCRAIQCAAHPNIFCYNGGCPAVGHDTEAQCICSEPYTGIDCSQVMCSHSAVTCYNGGECMDGKSCACPPGYGGVDCRGLPCGSEFCYNGGTCIEDQTSGEMKCACSGNYTLPDCFGEKCSANGPICYNDAICEKDKHDNYTCQCTGQWAGADCSATPCQNTLCYNGGYCDDDEKGRYGCVCVNGWQGVDCRASSCGPHGLI</sequence>
<feature type="domain" description="EGF-like" evidence="2">
    <location>
        <begin position="381"/>
        <end position="419"/>
    </location>
</feature>
<dbReference type="InterPro" id="IPR051830">
    <property type="entry name" value="NOTCH_homolog"/>
</dbReference>
<dbReference type="PROSITE" id="PS00022">
    <property type="entry name" value="EGF_1"/>
    <property type="match status" value="4"/>
</dbReference>
<organism evidence="3 4">
    <name type="scientific">Rotaria magnacalcarata</name>
    <dbReference type="NCBI Taxonomy" id="392030"/>
    <lineage>
        <taxon>Eukaryota</taxon>
        <taxon>Metazoa</taxon>
        <taxon>Spiralia</taxon>
        <taxon>Gnathifera</taxon>
        <taxon>Rotifera</taxon>
        <taxon>Eurotatoria</taxon>
        <taxon>Bdelloidea</taxon>
        <taxon>Philodinida</taxon>
        <taxon>Philodinidae</taxon>
        <taxon>Rotaria</taxon>
    </lineage>
</organism>
<dbReference type="EMBL" id="CAJOBI010133959">
    <property type="protein sequence ID" value="CAF4737414.1"/>
    <property type="molecule type" value="Genomic_DNA"/>
</dbReference>
<feature type="disulfide bond" evidence="1">
    <location>
        <begin position="222"/>
        <end position="231"/>
    </location>
</feature>
<evidence type="ECO:0000256" key="1">
    <source>
        <dbReference type="PROSITE-ProRule" id="PRU00076"/>
    </source>
</evidence>
<reference evidence="3" key="1">
    <citation type="submission" date="2021-02" db="EMBL/GenBank/DDBJ databases">
        <authorList>
            <person name="Nowell W R."/>
        </authorList>
    </citation>
    <scope>NUCLEOTIDE SEQUENCE</scope>
</reference>
<accession>A0A8S3AJW8</accession>
<gene>
    <name evidence="3" type="ORF">SMN809_LOCUS44555</name>
</gene>
<dbReference type="InterPro" id="IPR000742">
    <property type="entry name" value="EGF"/>
</dbReference>
<feature type="domain" description="EGF-like" evidence="2">
    <location>
        <begin position="197"/>
        <end position="232"/>
    </location>
</feature>
<dbReference type="PANTHER" id="PTHR24033">
    <property type="entry name" value="EGF-LIKE DOMAIN-CONTAINING PROTEIN"/>
    <property type="match status" value="1"/>
</dbReference>